<keyword evidence="6" id="KW-1185">Reference proteome</keyword>
<dbReference type="GO" id="GO:0003677">
    <property type="term" value="F:DNA binding"/>
    <property type="evidence" value="ECO:0007669"/>
    <property type="project" value="UniProtKB-KW"/>
</dbReference>
<feature type="domain" description="Type I restriction modification DNA specificity" evidence="4">
    <location>
        <begin position="10"/>
        <end position="182"/>
    </location>
</feature>
<dbReference type="CDD" id="cd17246">
    <property type="entry name" value="RMtype1_S_SonII-TRD2-CR2_like"/>
    <property type="match status" value="1"/>
</dbReference>
<protein>
    <submittedName>
        <fullName evidence="5">Type I restriction enzyme S subunit</fullName>
        <ecNumber evidence="5">3.1.21.3</ecNumber>
    </submittedName>
</protein>
<dbReference type="Proteomes" id="UP000537260">
    <property type="component" value="Unassembled WGS sequence"/>
</dbReference>
<dbReference type="PANTHER" id="PTHR30408">
    <property type="entry name" value="TYPE-1 RESTRICTION ENZYME ECOKI SPECIFICITY PROTEIN"/>
    <property type="match status" value="1"/>
</dbReference>
<reference evidence="5 6" key="1">
    <citation type="submission" date="2020-07" db="EMBL/GenBank/DDBJ databases">
        <title>Sequencing the genomes of 1000 actinobacteria strains.</title>
        <authorList>
            <person name="Klenk H.-P."/>
        </authorList>
    </citation>
    <scope>NUCLEOTIDE SEQUENCE [LARGE SCALE GENOMIC DNA]</scope>
    <source>
        <strain evidence="5 6">LI1</strain>
    </source>
</reference>
<dbReference type="Gene3D" id="3.90.220.20">
    <property type="entry name" value="DNA methylase specificity domains"/>
    <property type="match status" value="3"/>
</dbReference>
<keyword evidence="2" id="KW-0680">Restriction system</keyword>
<dbReference type="GO" id="GO:0009035">
    <property type="term" value="F:type I site-specific deoxyribonuclease activity"/>
    <property type="evidence" value="ECO:0007669"/>
    <property type="project" value="UniProtKB-EC"/>
</dbReference>
<dbReference type="AlphaFoldDB" id="A0A7Z0EAX1"/>
<dbReference type="Gene3D" id="1.10.287.1120">
    <property type="entry name" value="Bipartite methylase S protein"/>
    <property type="match status" value="1"/>
</dbReference>
<dbReference type="RefSeq" id="WP_179577217.1">
    <property type="nucleotide sequence ID" value="NZ_JACCFM010000001.1"/>
</dbReference>
<name>A0A7Z0EAX1_9MICO</name>
<gene>
    <name evidence="5" type="ORF">HNR05_000079</name>
</gene>
<comment type="similarity">
    <text evidence="1">Belongs to the type-I restriction system S methylase family.</text>
</comment>
<evidence type="ECO:0000259" key="4">
    <source>
        <dbReference type="Pfam" id="PF01420"/>
    </source>
</evidence>
<keyword evidence="3" id="KW-0238">DNA-binding</keyword>
<evidence type="ECO:0000256" key="2">
    <source>
        <dbReference type="ARBA" id="ARBA00022747"/>
    </source>
</evidence>
<evidence type="ECO:0000256" key="3">
    <source>
        <dbReference type="ARBA" id="ARBA00023125"/>
    </source>
</evidence>
<dbReference type="InterPro" id="IPR052021">
    <property type="entry name" value="Type-I_RS_S_subunit"/>
</dbReference>
<dbReference type="GO" id="GO:0009307">
    <property type="term" value="P:DNA restriction-modification system"/>
    <property type="evidence" value="ECO:0007669"/>
    <property type="project" value="UniProtKB-KW"/>
</dbReference>
<dbReference type="CDD" id="cd16961">
    <property type="entry name" value="RMtype1_S_TRD-CR_like"/>
    <property type="match status" value="1"/>
</dbReference>
<comment type="caution">
    <text evidence="5">The sequence shown here is derived from an EMBL/GenBank/DDBJ whole genome shotgun (WGS) entry which is preliminary data.</text>
</comment>
<dbReference type="EC" id="3.1.21.3" evidence="5"/>
<dbReference type="PANTHER" id="PTHR30408:SF12">
    <property type="entry name" value="TYPE I RESTRICTION ENZYME MJAVIII SPECIFICITY SUBUNIT"/>
    <property type="match status" value="1"/>
</dbReference>
<dbReference type="Pfam" id="PF01420">
    <property type="entry name" value="Methylase_S"/>
    <property type="match status" value="1"/>
</dbReference>
<evidence type="ECO:0000313" key="6">
    <source>
        <dbReference type="Proteomes" id="UP000537260"/>
    </source>
</evidence>
<evidence type="ECO:0000313" key="5">
    <source>
        <dbReference type="EMBL" id="NYJ18288.1"/>
    </source>
</evidence>
<proteinExistence type="inferred from homology"/>
<evidence type="ECO:0000256" key="1">
    <source>
        <dbReference type="ARBA" id="ARBA00010923"/>
    </source>
</evidence>
<dbReference type="InterPro" id="IPR000055">
    <property type="entry name" value="Restrct_endonuc_typeI_TRD"/>
</dbReference>
<organism evidence="5 6">
    <name type="scientific">Glaciibacter psychrotolerans</name>
    <dbReference type="NCBI Taxonomy" id="670054"/>
    <lineage>
        <taxon>Bacteria</taxon>
        <taxon>Bacillati</taxon>
        <taxon>Actinomycetota</taxon>
        <taxon>Actinomycetes</taxon>
        <taxon>Micrococcales</taxon>
        <taxon>Microbacteriaceae</taxon>
        <taxon>Glaciibacter</taxon>
    </lineage>
</organism>
<dbReference type="InterPro" id="IPR044946">
    <property type="entry name" value="Restrct_endonuc_typeI_TRD_sf"/>
</dbReference>
<dbReference type="EMBL" id="JACCFM010000001">
    <property type="protein sequence ID" value="NYJ18288.1"/>
    <property type="molecule type" value="Genomic_DNA"/>
</dbReference>
<sequence length="401" mass="44256">MTTLPPVSVRKLSDFVTKGTTPTSIGRRFTARGVNFIKVETIAPDGRYLSGREAHIDSETHEILRRSQLAAGDILFSIAGALGRSTVVEDSWIPANTNQAFAIIRPSRQAGLNSRYLLWQLRSEAILRRVSEINVQAAQANLSLEQVRDFEIPLVSEEEQFHIAKTLDDAELLLWTLERLIAKKQAIKQGMMQQLLTGKIRLPGFTAEWTIQRFGDLALPVKARGQAASAVHSDAVVELEHIESGTGSVLPNESAVVSISLKTIFREGDVLFGKLRAYLRKYWLATSPGYCSTEIWALRSLPGKSVGGFVRYVVESEAFIEVASASHGTHMPRSDWGIVAAFEVPTPNVEEQIAIAQVLSSADAEIRSLRKQISQIRAIKQGMMQELLTGRTRLENLGVAI</sequence>
<dbReference type="SUPFAM" id="SSF116734">
    <property type="entry name" value="DNA methylase specificity domain"/>
    <property type="match status" value="2"/>
</dbReference>
<accession>A0A7Z0EAX1</accession>
<keyword evidence="5" id="KW-0378">Hydrolase</keyword>